<gene>
    <name evidence="3" type="ORF">ACTIVE_0695</name>
</gene>
<dbReference type="Proteomes" id="UP000501240">
    <property type="component" value="Chromosome"/>
</dbReference>
<dbReference type="RefSeq" id="WP_173092733.1">
    <property type="nucleotide sequence ID" value="NZ_CP053892.1"/>
</dbReference>
<feature type="transmembrane region" description="Helical" evidence="2">
    <location>
        <begin position="103"/>
        <end position="120"/>
    </location>
</feature>
<proteinExistence type="predicted"/>
<sequence length="125" mass="11740">MNTPSVPGKGSGQMSKNAVRAGTAATGNTRKATGKATGRASDAASGAVSGTASGAKSAAGTGAGAARAAGESAGHVVGQVGGQVAALPGRVAGLAKLLTLRRLLRAAPVVAAAGAGIVIGRRTKR</sequence>
<evidence type="ECO:0000313" key="3">
    <source>
        <dbReference type="EMBL" id="QKG19059.1"/>
    </source>
</evidence>
<feature type="region of interest" description="Disordered" evidence="1">
    <location>
        <begin position="1"/>
        <end position="72"/>
    </location>
</feature>
<protein>
    <submittedName>
        <fullName evidence="3">Uncharacterized protein</fullName>
    </submittedName>
</protein>
<dbReference type="AlphaFoldDB" id="A0A7D3VPU0"/>
<keyword evidence="2" id="KW-0472">Membrane</keyword>
<name>A0A7D3VPU0_ACTVE</name>
<feature type="compositionally biased region" description="Low complexity" evidence="1">
    <location>
        <begin position="38"/>
        <end position="72"/>
    </location>
</feature>
<dbReference type="EMBL" id="CP053892">
    <property type="protein sequence ID" value="QKG19059.1"/>
    <property type="molecule type" value="Genomic_DNA"/>
</dbReference>
<evidence type="ECO:0000256" key="2">
    <source>
        <dbReference type="SAM" id="Phobius"/>
    </source>
</evidence>
<keyword evidence="2" id="KW-0812">Transmembrane</keyword>
<organism evidence="3 4">
    <name type="scientific">Actinomadura verrucosospora</name>
    <dbReference type="NCBI Taxonomy" id="46165"/>
    <lineage>
        <taxon>Bacteria</taxon>
        <taxon>Bacillati</taxon>
        <taxon>Actinomycetota</taxon>
        <taxon>Actinomycetes</taxon>
        <taxon>Streptosporangiales</taxon>
        <taxon>Thermomonosporaceae</taxon>
        <taxon>Actinomadura</taxon>
    </lineage>
</organism>
<accession>A0A7D3VPU0</accession>
<reference evidence="3 4" key="1">
    <citation type="submission" date="2020-05" db="EMBL/GenBank/DDBJ databases">
        <title>Actinomadura verrucosospora NRRL-B18236 (PFL_A860) Genome sequencing and assembly.</title>
        <authorList>
            <person name="Samborskyy M."/>
        </authorList>
    </citation>
    <scope>NUCLEOTIDE SEQUENCE [LARGE SCALE GENOMIC DNA]</scope>
    <source>
        <strain evidence="3 4">NRRL:B18236</strain>
    </source>
</reference>
<evidence type="ECO:0000256" key="1">
    <source>
        <dbReference type="SAM" id="MobiDB-lite"/>
    </source>
</evidence>
<keyword evidence="4" id="KW-1185">Reference proteome</keyword>
<evidence type="ECO:0000313" key="4">
    <source>
        <dbReference type="Proteomes" id="UP000501240"/>
    </source>
</evidence>
<keyword evidence="2" id="KW-1133">Transmembrane helix</keyword>